<evidence type="ECO:0000259" key="1">
    <source>
        <dbReference type="Pfam" id="PF12680"/>
    </source>
</evidence>
<dbReference type="Pfam" id="PF12680">
    <property type="entry name" value="SnoaL_2"/>
    <property type="match status" value="1"/>
</dbReference>
<protein>
    <recommendedName>
        <fullName evidence="1">SnoaL-like domain-containing protein</fullName>
    </recommendedName>
</protein>
<evidence type="ECO:0000313" key="3">
    <source>
        <dbReference type="Proteomes" id="UP001500843"/>
    </source>
</evidence>
<dbReference type="Proteomes" id="UP001500843">
    <property type="component" value="Unassembled WGS sequence"/>
</dbReference>
<reference evidence="3" key="1">
    <citation type="journal article" date="2019" name="Int. J. Syst. Evol. Microbiol.">
        <title>The Global Catalogue of Microorganisms (GCM) 10K type strain sequencing project: providing services to taxonomists for standard genome sequencing and annotation.</title>
        <authorList>
            <consortium name="The Broad Institute Genomics Platform"/>
            <consortium name="The Broad Institute Genome Sequencing Center for Infectious Disease"/>
            <person name="Wu L."/>
            <person name="Ma J."/>
        </authorList>
    </citation>
    <scope>NUCLEOTIDE SEQUENCE [LARGE SCALE GENOMIC DNA]</scope>
    <source>
        <strain evidence="3">JCM 17975</strain>
    </source>
</reference>
<dbReference type="InterPro" id="IPR037401">
    <property type="entry name" value="SnoaL-like"/>
</dbReference>
<dbReference type="RefSeq" id="WP_253869521.1">
    <property type="nucleotide sequence ID" value="NZ_BAABHM010000012.1"/>
</dbReference>
<feature type="domain" description="SnoaL-like" evidence="1">
    <location>
        <begin position="11"/>
        <end position="117"/>
    </location>
</feature>
<dbReference type="InterPro" id="IPR032710">
    <property type="entry name" value="NTF2-like_dom_sf"/>
</dbReference>
<organism evidence="2 3">
    <name type="scientific">Promicromonospora umidemergens</name>
    <dbReference type="NCBI Taxonomy" id="629679"/>
    <lineage>
        <taxon>Bacteria</taxon>
        <taxon>Bacillati</taxon>
        <taxon>Actinomycetota</taxon>
        <taxon>Actinomycetes</taxon>
        <taxon>Micrococcales</taxon>
        <taxon>Promicromonosporaceae</taxon>
        <taxon>Promicromonospora</taxon>
    </lineage>
</organism>
<comment type="caution">
    <text evidence="2">The sequence shown here is derived from an EMBL/GenBank/DDBJ whole genome shotgun (WGS) entry which is preliminary data.</text>
</comment>
<gene>
    <name evidence="2" type="ORF">GCM10023198_28970</name>
</gene>
<dbReference type="EMBL" id="BAABHM010000012">
    <property type="protein sequence ID" value="GAA4705376.1"/>
    <property type="molecule type" value="Genomic_DNA"/>
</dbReference>
<dbReference type="InterPro" id="IPR025361">
    <property type="entry name" value="DUF4265"/>
</dbReference>
<dbReference type="SUPFAM" id="SSF54427">
    <property type="entry name" value="NTF2-like"/>
    <property type="match status" value="1"/>
</dbReference>
<sequence length="294" mass="32059">MISDQNKAAVKQLVEGLGTNGSPNAFDVLHDDAVWTVMADADTFPVSGDMPKPAFIEHMRRFRDSLPSGIHVSVTSVIADEANASVEATSNALLANGQTLNQVYHFAFEIEGGKVVRAREYIDTARALSAFSSKHPAGSSTTTKIRFRLDRDEDGWPPAESEGVWAEPLGNDRYQIVNTPWFIRGTSAEDVVRALADDDGVLWFSETLVHGGHQTIRIIPRDDGRLNGDRQAVLDAFAPLNISGEGLSDQFRIVALDIGPDTDVAAVKQLCIDGEADGRWYHEEGNVTPEWIAS</sequence>
<keyword evidence="3" id="KW-1185">Reference proteome</keyword>
<accession>A0ABP8XCH1</accession>
<name>A0ABP8XCH1_9MICO</name>
<dbReference type="Pfam" id="PF14085">
    <property type="entry name" value="DUF4265"/>
    <property type="match status" value="1"/>
</dbReference>
<evidence type="ECO:0000313" key="2">
    <source>
        <dbReference type="EMBL" id="GAA4705376.1"/>
    </source>
</evidence>
<proteinExistence type="predicted"/>
<dbReference type="Gene3D" id="3.10.450.50">
    <property type="match status" value="1"/>
</dbReference>